<dbReference type="PANTHER" id="PTHR42713">
    <property type="entry name" value="HISTIDINE KINASE-RELATED"/>
    <property type="match status" value="1"/>
</dbReference>
<dbReference type="Gene3D" id="3.40.50.2300">
    <property type="match status" value="1"/>
</dbReference>
<evidence type="ECO:0000256" key="7">
    <source>
        <dbReference type="ARBA" id="ARBA00023163"/>
    </source>
</evidence>
<dbReference type="Proteomes" id="UP000565468">
    <property type="component" value="Unassembled WGS sequence"/>
</dbReference>
<keyword evidence="7" id="KW-0804">Transcription</keyword>
<feature type="domain" description="Response regulatory" evidence="10">
    <location>
        <begin position="3"/>
        <end position="119"/>
    </location>
</feature>
<proteinExistence type="predicted"/>
<keyword evidence="5" id="KW-0805">Transcription regulation</keyword>
<dbReference type="GO" id="GO:0000160">
    <property type="term" value="P:phosphorelay signal transduction system"/>
    <property type="evidence" value="ECO:0007669"/>
    <property type="project" value="UniProtKB-KW"/>
</dbReference>
<evidence type="ECO:0000313" key="12">
    <source>
        <dbReference type="Proteomes" id="UP000565468"/>
    </source>
</evidence>
<accession>A0A848M3S8</accession>
<organism evidence="11 12">
    <name type="scientific">Paenibacillus lemnae</name>
    <dbReference type="NCBI Taxonomy" id="1330551"/>
    <lineage>
        <taxon>Bacteria</taxon>
        <taxon>Bacillati</taxon>
        <taxon>Bacillota</taxon>
        <taxon>Bacilli</taxon>
        <taxon>Bacillales</taxon>
        <taxon>Paenibacillaceae</taxon>
        <taxon>Paenibacillus</taxon>
    </lineage>
</organism>
<dbReference type="Pfam" id="PF12833">
    <property type="entry name" value="HTH_18"/>
    <property type="match status" value="1"/>
</dbReference>
<feature type="domain" description="HTH araC/xylS-type" evidence="9">
    <location>
        <begin position="147"/>
        <end position="246"/>
    </location>
</feature>
<evidence type="ECO:0000256" key="3">
    <source>
        <dbReference type="ARBA" id="ARBA00022553"/>
    </source>
</evidence>
<dbReference type="Pfam" id="PF00072">
    <property type="entry name" value="Response_reg"/>
    <property type="match status" value="1"/>
</dbReference>
<dbReference type="PRINTS" id="PR00032">
    <property type="entry name" value="HTHARAC"/>
</dbReference>
<evidence type="ECO:0000256" key="1">
    <source>
        <dbReference type="ARBA" id="ARBA00004496"/>
    </source>
</evidence>
<dbReference type="SUPFAM" id="SSF46689">
    <property type="entry name" value="Homeodomain-like"/>
    <property type="match status" value="2"/>
</dbReference>
<dbReference type="SMART" id="SM00448">
    <property type="entry name" value="REC"/>
    <property type="match status" value="1"/>
</dbReference>
<evidence type="ECO:0000259" key="9">
    <source>
        <dbReference type="PROSITE" id="PS01124"/>
    </source>
</evidence>
<dbReference type="InterPro" id="IPR001789">
    <property type="entry name" value="Sig_transdc_resp-reg_receiver"/>
</dbReference>
<keyword evidence="3 8" id="KW-0597">Phosphoprotein</keyword>
<feature type="modified residue" description="4-aspartylphosphate" evidence="8">
    <location>
        <position position="55"/>
    </location>
</feature>
<dbReference type="GO" id="GO:0005737">
    <property type="term" value="C:cytoplasm"/>
    <property type="evidence" value="ECO:0007669"/>
    <property type="project" value="UniProtKB-SubCell"/>
</dbReference>
<comment type="caution">
    <text evidence="11">The sequence shown here is derived from an EMBL/GenBank/DDBJ whole genome shotgun (WGS) entry which is preliminary data.</text>
</comment>
<dbReference type="InterPro" id="IPR009057">
    <property type="entry name" value="Homeodomain-like_sf"/>
</dbReference>
<dbReference type="InterPro" id="IPR020449">
    <property type="entry name" value="Tscrpt_reg_AraC-type_HTH"/>
</dbReference>
<evidence type="ECO:0000256" key="4">
    <source>
        <dbReference type="ARBA" id="ARBA00023012"/>
    </source>
</evidence>
<keyword evidence="4" id="KW-0902">Two-component regulatory system</keyword>
<dbReference type="CDD" id="cd17536">
    <property type="entry name" value="REC_YesN-like"/>
    <property type="match status" value="1"/>
</dbReference>
<dbReference type="InterPro" id="IPR011006">
    <property type="entry name" value="CheY-like_superfamily"/>
</dbReference>
<keyword evidence="6" id="KW-0238">DNA-binding</keyword>
<dbReference type="SUPFAM" id="SSF52172">
    <property type="entry name" value="CheY-like"/>
    <property type="match status" value="1"/>
</dbReference>
<keyword evidence="2" id="KW-0963">Cytoplasm</keyword>
<evidence type="ECO:0000256" key="6">
    <source>
        <dbReference type="ARBA" id="ARBA00023125"/>
    </source>
</evidence>
<sequence length="250" mass="28784">MLRLMIVDDEPIIQEGIRDMIEEENTPFGKILLADDGIDALEKIDYFKPDLIITDIRMPGMDGLEFIRQAQLKKVKRFVILTGHDVFEYARKAIQLQVVDYLLKPVNQQELAELLKRAALMLMEEQQHRVQSAPDVPVNSSRNENIPLMKAYIEMNYMKNISMPDIAEQLNLHPSYAGHLFKKETGNSFVRYLNQVRVDKAKQLLESTQNMPLDKIAKCVGYDNSRTFYKVFRQMAGVTPGEYRKSASQG</sequence>
<dbReference type="SMART" id="SM00342">
    <property type="entry name" value="HTH_ARAC"/>
    <property type="match status" value="1"/>
</dbReference>
<evidence type="ECO:0000256" key="8">
    <source>
        <dbReference type="PROSITE-ProRule" id="PRU00169"/>
    </source>
</evidence>
<dbReference type="PANTHER" id="PTHR42713:SF3">
    <property type="entry name" value="TRANSCRIPTIONAL REGULATORY PROTEIN HPTR"/>
    <property type="match status" value="1"/>
</dbReference>
<evidence type="ECO:0000256" key="5">
    <source>
        <dbReference type="ARBA" id="ARBA00023015"/>
    </source>
</evidence>
<dbReference type="PROSITE" id="PS50110">
    <property type="entry name" value="RESPONSE_REGULATORY"/>
    <property type="match status" value="1"/>
</dbReference>
<name>A0A848M3S8_PAELE</name>
<reference evidence="11 12" key="1">
    <citation type="submission" date="2020-04" db="EMBL/GenBank/DDBJ databases">
        <title>Paenibacillus algicola sp. nov., a novel marine bacterium producing alginate lyase.</title>
        <authorList>
            <person name="Huang H."/>
        </authorList>
    </citation>
    <scope>NUCLEOTIDE SEQUENCE [LARGE SCALE GENOMIC DNA]</scope>
    <source>
        <strain evidence="11 12">L7-75</strain>
    </source>
</reference>
<dbReference type="InterPro" id="IPR051552">
    <property type="entry name" value="HptR"/>
</dbReference>
<dbReference type="RefSeq" id="WP_169503645.1">
    <property type="nucleotide sequence ID" value="NZ_JABBPN010000002.1"/>
</dbReference>
<gene>
    <name evidence="11" type="ORF">HII30_03780</name>
</gene>
<evidence type="ECO:0000259" key="10">
    <source>
        <dbReference type="PROSITE" id="PS50110"/>
    </source>
</evidence>
<dbReference type="PROSITE" id="PS01124">
    <property type="entry name" value="HTH_ARAC_FAMILY_2"/>
    <property type="match status" value="1"/>
</dbReference>
<dbReference type="EMBL" id="JABBPN010000002">
    <property type="protein sequence ID" value="NMO94909.1"/>
    <property type="molecule type" value="Genomic_DNA"/>
</dbReference>
<evidence type="ECO:0000313" key="11">
    <source>
        <dbReference type="EMBL" id="NMO94909.1"/>
    </source>
</evidence>
<dbReference type="GO" id="GO:0043565">
    <property type="term" value="F:sequence-specific DNA binding"/>
    <property type="evidence" value="ECO:0007669"/>
    <property type="project" value="InterPro"/>
</dbReference>
<keyword evidence="12" id="KW-1185">Reference proteome</keyword>
<dbReference type="InterPro" id="IPR018060">
    <property type="entry name" value="HTH_AraC"/>
</dbReference>
<dbReference type="GO" id="GO:0003700">
    <property type="term" value="F:DNA-binding transcription factor activity"/>
    <property type="evidence" value="ECO:0007669"/>
    <property type="project" value="InterPro"/>
</dbReference>
<evidence type="ECO:0000256" key="2">
    <source>
        <dbReference type="ARBA" id="ARBA00022490"/>
    </source>
</evidence>
<protein>
    <submittedName>
        <fullName evidence="11">Response regulator</fullName>
    </submittedName>
</protein>
<dbReference type="AlphaFoldDB" id="A0A848M3S8"/>
<comment type="subcellular location">
    <subcellularLocation>
        <location evidence="1">Cytoplasm</location>
    </subcellularLocation>
</comment>
<dbReference type="Gene3D" id="1.10.10.60">
    <property type="entry name" value="Homeodomain-like"/>
    <property type="match status" value="2"/>
</dbReference>